<dbReference type="Proteomes" id="UP001182556">
    <property type="component" value="Unassembled WGS sequence"/>
</dbReference>
<evidence type="ECO:0000256" key="1">
    <source>
        <dbReference type="SAM" id="MobiDB-lite"/>
    </source>
</evidence>
<keyword evidence="3" id="KW-1185">Reference proteome</keyword>
<feature type="compositionally biased region" description="Low complexity" evidence="1">
    <location>
        <begin position="181"/>
        <end position="194"/>
    </location>
</feature>
<organism evidence="2 3">
    <name type="scientific">Papiliotrema laurentii</name>
    <name type="common">Cryptococcus laurentii</name>
    <dbReference type="NCBI Taxonomy" id="5418"/>
    <lineage>
        <taxon>Eukaryota</taxon>
        <taxon>Fungi</taxon>
        <taxon>Dikarya</taxon>
        <taxon>Basidiomycota</taxon>
        <taxon>Agaricomycotina</taxon>
        <taxon>Tremellomycetes</taxon>
        <taxon>Tremellales</taxon>
        <taxon>Rhynchogastremaceae</taxon>
        <taxon>Papiliotrema</taxon>
    </lineage>
</organism>
<name>A0AAD9L8I4_PAPLA</name>
<gene>
    <name evidence="2" type="ORF">DB88DRAFT_158656</name>
</gene>
<evidence type="ECO:0000313" key="3">
    <source>
        <dbReference type="Proteomes" id="UP001182556"/>
    </source>
</evidence>
<sequence>MVASTKSAPAHCDMSTLLRPDEVLSVSLPCRVRTEGPAFHRSEAAIVRSRKEGGAAVMVVVPSTATSDVRITHLIPITQDFKHSLNQTPPSPSTSFFHQSSRPHITLSLWDAEQKAELRVSGSLTARVQAMISELRRLTANAHKADSLSLLPLAWTHFYPTQPPSSNPGDWSDDEEPVTPATDASTTALSASTS</sequence>
<feature type="region of interest" description="Disordered" evidence="1">
    <location>
        <begin position="162"/>
        <end position="194"/>
    </location>
</feature>
<accession>A0AAD9L8I4</accession>
<dbReference type="EMBL" id="JAODAN010000002">
    <property type="protein sequence ID" value="KAK1926319.1"/>
    <property type="molecule type" value="Genomic_DNA"/>
</dbReference>
<reference evidence="2" key="1">
    <citation type="submission" date="2023-02" db="EMBL/GenBank/DDBJ databases">
        <title>Identification and recombinant expression of a fungal hydrolase from Papiliotrema laurentii that hydrolyzes apple cutin and clears colloidal polyester polyurethane.</title>
        <authorList>
            <consortium name="DOE Joint Genome Institute"/>
            <person name="Roman V.A."/>
            <person name="Bojanowski C."/>
            <person name="Crable B.R."/>
            <person name="Wagner D.N."/>
            <person name="Hung C.S."/>
            <person name="Nadeau L.J."/>
            <person name="Schratz L."/>
            <person name="Haridas S."/>
            <person name="Pangilinan J."/>
            <person name="Lipzen A."/>
            <person name="Na H."/>
            <person name="Yan M."/>
            <person name="Ng V."/>
            <person name="Grigoriev I.V."/>
            <person name="Spatafora J.W."/>
            <person name="Barlow D."/>
            <person name="Biffinger J."/>
            <person name="Kelley-Loughnane N."/>
            <person name="Varaljay V.A."/>
            <person name="Crookes-Goodson W.J."/>
        </authorList>
    </citation>
    <scope>NUCLEOTIDE SEQUENCE</scope>
    <source>
        <strain evidence="2">5307AH</strain>
    </source>
</reference>
<dbReference type="AlphaFoldDB" id="A0AAD9L8I4"/>
<comment type="caution">
    <text evidence="2">The sequence shown here is derived from an EMBL/GenBank/DDBJ whole genome shotgun (WGS) entry which is preliminary data.</text>
</comment>
<evidence type="ECO:0000313" key="2">
    <source>
        <dbReference type="EMBL" id="KAK1926319.1"/>
    </source>
</evidence>
<proteinExistence type="predicted"/>
<protein>
    <submittedName>
        <fullName evidence="2">Uncharacterized protein</fullName>
    </submittedName>
</protein>